<dbReference type="AlphaFoldDB" id="D7MX22"/>
<evidence type="ECO:0000313" key="2">
    <source>
        <dbReference type="EMBL" id="EFH38911.1"/>
    </source>
</evidence>
<organism evidence="3">
    <name type="scientific">Arabidopsis lyrata subsp. lyrata</name>
    <name type="common">Lyre-leaved rock-cress</name>
    <dbReference type="NCBI Taxonomy" id="81972"/>
    <lineage>
        <taxon>Eukaryota</taxon>
        <taxon>Viridiplantae</taxon>
        <taxon>Streptophyta</taxon>
        <taxon>Embryophyta</taxon>
        <taxon>Tracheophyta</taxon>
        <taxon>Spermatophyta</taxon>
        <taxon>Magnoliopsida</taxon>
        <taxon>eudicotyledons</taxon>
        <taxon>Gunneridae</taxon>
        <taxon>Pentapetalae</taxon>
        <taxon>rosids</taxon>
        <taxon>malvids</taxon>
        <taxon>Brassicales</taxon>
        <taxon>Brassicaceae</taxon>
        <taxon>Camelineae</taxon>
        <taxon>Arabidopsis</taxon>
    </lineage>
</organism>
<dbReference type="HOGENOM" id="CLU_2641497_0_0_1"/>
<evidence type="ECO:0000313" key="3">
    <source>
        <dbReference type="Proteomes" id="UP000008694"/>
    </source>
</evidence>
<feature type="region of interest" description="Disordered" evidence="1">
    <location>
        <begin position="39"/>
        <end position="60"/>
    </location>
</feature>
<accession>D7MX22</accession>
<sequence length="77" mass="8525">MQTSRSSSSGVMTIKSEQKSRRVLCGSVVVPLEPSNPNRWKTLVHTSSTSPQQRRGRPVPQELQDRVLAMFVCLSVG</sequence>
<feature type="compositionally biased region" description="Polar residues" evidence="1">
    <location>
        <begin position="39"/>
        <end position="53"/>
    </location>
</feature>
<protein>
    <submittedName>
        <fullName evidence="2">Uncharacterized protein</fullName>
    </submittedName>
</protein>
<dbReference type="EMBL" id="GL348907">
    <property type="protein sequence ID" value="EFH38911.1"/>
    <property type="molecule type" value="Genomic_DNA"/>
</dbReference>
<dbReference type="STRING" id="81972.D7MX22"/>
<proteinExistence type="predicted"/>
<dbReference type="PANTHER" id="PTHR21717:SF70">
    <property type="entry name" value="TELOMERE REPEAT-BINDING PROTEIN 2-RELATED"/>
    <property type="match status" value="1"/>
</dbReference>
<dbReference type="Proteomes" id="UP000008694">
    <property type="component" value="Unassembled WGS sequence"/>
</dbReference>
<keyword evidence="3" id="KW-1185">Reference proteome</keyword>
<dbReference type="InterPro" id="IPR031105">
    <property type="entry name" value="TRP_plant"/>
</dbReference>
<name>D7MX22_ARALL</name>
<dbReference type="PANTHER" id="PTHR21717">
    <property type="entry name" value="TELOMERIC REPEAT BINDING PROTEIN"/>
    <property type="match status" value="1"/>
</dbReference>
<gene>
    <name evidence="2" type="ORF">ARALYDRAFT_920427</name>
</gene>
<dbReference type="Gramene" id="scaffold_26700002.1">
    <property type="protein sequence ID" value="scaffold_26700002.1"/>
    <property type="gene ID" value="scaffold_26700002.1"/>
</dbReference>
<reference evidence="3" key="1">
    <citation type="journal article" date="2011" name="Nat. Genet.">
        <title>The Arabidopsis lyrata genome sequence and the basis of rapid genome size change.</title>
        <authorList>
            <person name="Hu T.T."/>
            <person name="Pattyn P."/>
            <person name="Bakker E.G."/>
            <person name="Cao J."/>
            <person name="Cheng J.-F."/>
            <person name="Clark R.M."/>
            <person name="Fahlgren N."/>
            <person name="Fawcett J.A."/>
            <person name="Grimwood J."/>
            <person name="Gundlach H."/>
            <person name="Haberer G."/>
            <person name="Hollister J.D."/>
            <person name="Ossowski S."/>
            <person name="Ottilar R.P."/>
            <person name="Salamov A.A."/>
            <person name="Schneeberger K."/>
            <person name="Spannagl M."/>
            <person name="Wang X."/>
            <person name="Yang L."/>
            <person name="Nasrallah M.E."/>
            <person name="Bergelson J."/>
            <person name="Carrington J.C."/>
            <person name="Gaut B.S."/>
            <person name="Schmutz J."/>
            <person name="Mayer K.F.X."/>
            <person name="Van de Peer Y."/>
            <person name="Grigoriev I.V."/>
            <person name="Nordborg M."/>
            <person name="Weigel D."/>
            <person name="Guo Y.-L."/>
        </authorList>
    </citation>
    <scope>NUCLEOTIDE SEQUENCE [LARGE SCALE GENOMIC DNA]</scope>
    <source>
        <strain evidence="3">cv. MN47</strain>
    </source>
</reference>
<evidence type="ECO:0000256" key="1">
    <source>
        <dbReference type="SAM" id="MobiDB-lite"/>
    </source>
</evidence>
<dbReference type="Gene3D" id="1.10.246.220">
    <property type="match status" value="1"/>
</dbReference>